<organism evidence="3 4">
    <name type="scientific">Steinernema hermaphroditum</name>
    <dbReference type="NCBI Taxonomy" id="289476"/>
    <lineage>
        <taxon>Eukaryota</taxon>
        <taxon>Metazoa</taxon>
        <taxon>Ecdysozoa</taxon>
        <taxon>Nematoda</taxon>
        <taxon>Chromadorea</taxon>
        <taxon>Rhabditida</taxon>
        <taxon>Tylenchina</taxon>
        <taxon>Panagrolaimomorpha</taxon>
        <taxon>Strongyloidoidea</taxon>
        <taxon>Steinernematidae</taxon>
        <taxon>Steinernema</taxon>
    </lineage>
</organism>
<comment type="caution">
    <text evidence="3">The sequence shown here is derived from an EMBL/GenBank/DDBJ whole genome shotgun (WGS) entry which is preliminary data.</text>
</comment>
<reference evidence="3" key="1">
    <citation type="submission" date="2023-06" db="EMBL/GenBank/DDBJ databases">
        <title>Genomic analysis of the entomopathogenic nematode Steinernema hermaphroditum.</title>
        <authorList>
            <person name="Schwarz E.M."/>
            <person name="Heppert J.K."/>
            <person name="Baniya A."/>
            <person name="Schwartz H.T."/>
            <person name="Tan C.-H."/>
            <person name="Antoshechkin I."/>
            <person name="Sternberg P.W."/>
            <person name="Goodrich-Blair H."/>
            <person name="Dillman A.R."/>
        </authorList>
    </citation>
    <scope>NUCLEOTIDE SEQUENCE</scope>
    <source>
        <strain evidence="3">PS9179</strain>
        <tissue evidence="3">Whole animal</tissue>
    </source>
</reference>
<evidence type="ECO:0008006" key="5">
    <source>
        <dbReference type="Google" id="ProtNLM"/>
    </source>
</evidence>
<feature type="compositionally biased region" description="Low complexity" evidence="1">
    <location>
        <begin position="795"/>
        <end position="812"/>
    </location>
</feature>
<feature type="signal peptide" evidence="2">
    <location>
        <begin position="1"/>
        <end position="25"/>
    </location>
</feature>
<sequence length="1275" mass="139176">MKQLTSMLRCFFCSFLALTVSVCSSTSSIDLCAHPPQGSSIKVDTPFMLFGSDPFARINVSEPLCIFLVSSIRTDLSNFTFASVFWNGTCQSTKASEFTHVNASIFSGAVSYGMYCFDDATESILLDRNDLYNGLGPLSTRLRDTIFLFLRKKGACENGNVYYQVLLDGQSKIGASSDCPAVILTATGTFQMDGLSFRGNTNCPLNVMSSFYSSPNNLRVDVTTVQNGLRHLENNEILSYVSSNPPADGTEFLRSAIMITPNSTDWTWLMQLETENADQGGSVTCLLNQHLNEKSSGLIESDPYGPEEFNYTFTFSYDNPQMTISIEAYDKECVDLTFIRTHHDGTQSKTSNPRDTLVLVDFEDIIVVFHRKDPVKCASHGVTIRYTLSDAPPANPTDAPLPDSCTPPSPGAAIDPDLPFMLFGKDNVSHIILNEPVCLFVHSNDRVNMSTFTITAVYKNGSCSSVGWGELQNTEKYCFDDSTTMLMLNRGSIFDGLREGSMEWRSSLFLFLAKAKLQGDCEDGNVVKLNVLSKISASADCPAFVLFLAGDDYMIPICPAWGFDCEANALPSNVEVDLYTVQNGLNPVINPHIEKYTHHRQPPSEIFLRNAVMVTSNSTGKRIRLEASVFVSYGTTPQRCTLYNTISGDLTTLMSSDPYGVEEFDYVVMASTTHDRITVDIEPYSDLCTELIFVSTNQNQSNSSLTNPHGSVFFSNFVQVVIMFSRKTHIGCSRYSAINMRLSGVSGVTTTTSSTVTATPVGSSVPTTTQKTTALSSAPFVTTAVNGLTSVQQETTTSMSRTTTTRSTDSCTPPSPGAAIDPDLPFMLFGKDNVSHIILNEPVCLFVHSNNRVNMSTFTITAVYKNGSCSSVGWGELHNTEKYCFDDSTTMLMLNRGSIFDGLREGSMEWRSSLFLFLAKAKLQGDCEDGNVVKLNVLSKISASADCPAFVLFLAGDDYMIPICPAWGFDCEANALPSNVEVDLYTVQNGLNPVINPHIEKYTHHRQPPSEIFLRNAVMVTSNSTGKRIRLEASVFVSYGTTPQRCTLYNTISGDLTTLMSSDPYGVEEFDYVVMASTTHDRITVDIEPYSDLCTELIFVSTNQNQSNSSLTNPHGSVFFSNFVQVVIMFSRKTHIGCSRYSPINMRLSGVSGVTSTTSSTATATPVGSSVLSTTQKTSALSSAPFVTTAANSLTPVQQETAASISGTTATRSTGVAGVTSTTSSTVTATPFGCDNDSKQLDISAAGDNNVHIRNNGYWKHRFVEQQRECSSFDD</sequence>
<gene>
    <name evidence="3" type="ORF">QR680_014643</name>
</gene>
<evidence type="ECO:0000256" key="2">
    <source>
        <dbReference type="SAM" id="SignalP"/>
    </source>
</evidence>
<feature type="compositionally biased region" description="Polar residues" evidence="1">
    <location>
        <begin position="1203"/>
        <end position="1212"/>
    </location>
</feature>
<evidence type="ECO:0000313" key="3">
    <source>
        <dbReference type="EMBL" id="KAK0420374.1"/>
    </source>
</evidence>
<keyword evidence="4" id="KW-1185">Reference proteome</keyword>
<feature type="region of interest" description="Disordered" evidence="1">
    <location>
        <begin position="1203"/>
        <end position="1223"/>
    </location>
</feature>
<feature type="compositionally biased region" description="Low complexity" evidence="1">
    <location>
        <begin position="1213"/>
        <end position="1223"/>
    </location>
</feature>
<feature type="region of interest" description="Disordered" evidence="1">
    <location>
        <begin position="792"/>
        <end position="816"/>
    </location>
</feature>
<evidence type="ECO:0000256" key="1">
    <source>
        <dbReference type="SAM" id="MobiDB-lite"/>
    </source>
</evidence>
<proteinExistence type="predicted"/>
<keyword evidence="2" id="KW-0732">Signal</keyword>
<dbReference type="AlphaFoldDB" id="A0AA39IBV6"/>
<dbReference type="Proteomes" id="UP001175271">
    <property type="component" value="Unassembled WGS sequence"/>
</dbReference>
<protein>
    <recommendedName>
        <fullName evidence="5">CUB domain-containing protein</fullName>
    </recommendedName>
</protein>
<accession>A0AA39IBV6</accession>
<evidence type="ECO:0000313" key="4">
    <source>
        <dbReference type="Proteomes" id="UP001175271"/>
    </source>
</evidence>
<dbReference type="EMBL" id="JAUCMV010000002">
    <property type="protein sequence ID" value="KAK0420374.1"/>
    <property type="molecule type" value="Genomic_DNA"/>
</dbReference>
<feature type="chain" id="PRO_5041275351" description="CUB domain-containing protein" evidence="2">
    <location>
        <begin position="26"/>
        <end position="1275"/>
    </location>
</feature>
<name>A0AA39IBV6_9BILA</name>